<evidence type="ECO:0000256" key="1">
    <source>
        <dbReference type="ARBA" id="ARBA00022448"/>
    </source>
</evidence>
<feature type="domain" description="ABC transporter" evidence="4">
    <location>
        <begin position="5"/>
        <end position="211"/>
    </location>
</feature>
<dbReference type="InterPro" id="IPR027417">
    <property type="entry name" value="P-loop_NTPase"/>
</dbReference>
<dbReference type="Pfam" id="PF00005">
    <property type="entry name" value="ABC_tran"/>
    <property type="match status" value="1"/>
</dbReference>
<proteinExistence type="predicted"/>
<evidence type="ECO:0000313" key="5">
    <source>
        <dbReference type="EMBL" id="AZQ45535.1"/>
    </source>
</evidence>
<dbReference type="InterPro" id="IPR017871">
    <property type="entry name" value="ABC_transporter-like_CS"/>
</dbReference>
<protein>
    <submittedName>
        <fullName evidence="5">ATP-binding cassette domain-containing protein</fullName>
    </submittedName>
</protein>
<keyword evidence="3 5" id="KW-0067">ATP-binding</keyword>
<dbReference type="Proteomes" id="UP000272492">
    <property type="component" value="Chromosome"/>
</dbReference>
<name>A0ABN5U1N9_9BACI</name>
<evidence type="ECO:0000256" key="2">
    <source>
        <dbReference type="ARBA" id="ARBA00022741"/>
    </source>
</evidence>
<gene>
    <name evidence="5" type="ORF">EJW27_01585</name>
</gene>
<dbReference type="PROSITE" id="PS50893">
    <property type="entry name" value="ABC_TRANSPORTER_2"/>
    <property type="match status" value="1"/>
</dbReference>
<dbReference type="SMART" id="SM00382">
    <property type="entry name" value="AAA"/>
    <property type="match status" value="1"/>
</dbReference>
<dbReference type="PANTHER" id="PTHR42939:SF1">
    <property type="entry name" value="ABC TRANSPORTER ATP-BINDING PROTEIN ALBC-RELATED"/>
    <property type="match status" value="1"/>
</dbReference>
<keyword evidence="1" id="KW-0813">Transport</keyword>
<organism evidence="5 6">
    <name type="scientific">Bacillus albus</name>
    <dbReference type="NCBI Taxonomy" id="2026189"/>
    <lineage>
        <taxon>Bacteria</taxon>
        <taxon>Bacillati</taxon>
        <taxon>Bacillota</taxon>
        <taxon>Bacilli</taxon>
        <taxon>Bacillales</taxon>
        <taxon>Bacillaceae</taxon>
        <taxon>Bacillus</taxon>
        <taxon>Bacillus cereus group</taxon>
    </lineage>
</organism>
<dbReference type="InterPro" id="IPR003439">
    <property type="entry name" value="ABC_transporter-like_ATP-bd"/>
</dbReference>
<sequence>MDNYIKCECMTKRLKGNIVLDNISLSVKKGEFLVLKGHNGSGKTMILRAISGLMRLNSGFVYVDNEITGKQKQFPDSMGILIEYPSFIPGYTGFQNLKFLSSINNKISDEEIYNIIQRVGLDKTDKRKYKRYSLGMKQRLGIAQALMEQPKLLLLDEPTNALDSDGIKDVLDILKVEKSKGTTIIVASHDVHVLDNEIVDRIVHVNNGKLVD</sequence>
<keyword evidence="2" id="KW-0547">Nucleotide-binding</keyword>
<dbReference type="EMBL" id="CP034548">
    <property type="protein sequence ID" value="AZQ45535.1"/>
    <property type="molecule type" value="Genomic_DNA"/>
</dbReference>
<dbReference type="PANTHER" id="PTHR42939">
    <property type="entry name" value="ABC TRANSPORTER ATP-BINDING PROTEIN ALBC-RELATED"/>
    <property type="match status" value="1"/>
</dbReference>
<dbReference type="PROSITE" id="PS00211">
    <property type="entry name" value="ABC_TRANSPORTER_1"/>
    <property type="match status" value="1"/>
</dbReference>
<keyword evidence="6" id="KW-1185">Reference proteome</keyword>
<evidence type="ECO:0000259" key="4">
    <source>
        <dbReference type="PROSITE" id="PS50893"/>
    </source>
</evidence>
<accession>A0ABN5U1N9</accession>
<dbReference type="Gene3D" id="3.40.50.300">
    <property type="entry name" value="P-loop containing nucleotide triphosphate hydrolases"/>
    <property type="match status" value="1"/>
</dbReference>
<evidence type="ECO:0000256" key="3">
    <source>
        <dbReference type="ARBA" id="ARBA00022840"/>
    </source>
</evidence>
<dbReference type="GeneID" id="83638862"/>
<reference evidence="5 6" key="1">
    <citation type="submission" date="2018-12" db="EMBL/GenBank/DDBJ databases">
        <authorList>
            <person name="Wang H."/>
            <person name="Peng S."/>
            <person name="Yu X."/>
            <person name="Li X."/>
        </authorList>
    </citation>
    <scope>NUCLEOTIDE SEQUENCE [LARGE SCALE GENOMIC DNA]</scope>
    <source>
        <strain evidence="5 6">PFYN01</strain>
    </source>
</reference>
<evidence type="ECO:0000313" key="6">
    <source>
        <dbReference type="Proteomes" id="UP000272492"/>
    </source>
</evidence>
<dbReference type="InterPro" id="IPR003593">
    <property type="entry name" value="AAA+_ATPase"/>
</dbReference>
<dbReference type="GO" id="GO:0005524">
    <property type="term" value="F:ATP binding"/>
    <property type="evidence" value="ECO:0007669"/>
    <property type="project" value="UniProtKB-KW"/>
</dbReference>
<dbReference type="InterPro" id="IPR051782">
    <property type="entry name" value="ABC_Transporter_VariousFunc"/>
</dbReference>
<dbReference type="RefSeq" id="WP_128805261.1">
    <property type="nucleotide sequence ID" value="NZ_CP128152.1"/>
</dbReference>
<dbReference type="SUPFAM" id="SSF52540">
    <property type="entry name" value="P-loop containing nucleoside triphosphate hydrolases"/>
    <property type="match status" value="1"/>
</dbReference>